<accession>A0ABD2WLL8</accession>
<dbReference type="EMBL" id="JBJJXI010000003">
    <property type="protein sequence ID" value="KAL3407572.1"/>
    <property type="molecule type" value="Genomic_DNA"/>
</dbReference>
<dbReference type="SMART" id="SM00220">
    <property type="entry name" value="S_TKc"/>
    <property type="match status" value="1"/>
</dbReference>
<dbReference type="AlphaFoldDB" id="A0ABD2WLL8"/>
<keyword evidence="10" id="KW-1185">Reference proteome</keyword>
<dbReference type="Pfam" id="PF00069">
    <property type="entry name" value="Pkinase"/>
    <property type="match status" value="1"/>
</dbReference>
<dbReference type="GO" id="GO:0004674">
    <property type="term" value="F:protein serine/threonine kinase activity"/>
    <property type="evidence" value="ECO:0007669"/>
    <property type="project" value="UniProtKB-EC"/>
</dbReference>
<comment type="similarity">
    <text evidence="1">Belongs to the protein kinase superfamily. STE Ser/Thr protein kinase family. STE20 subfamily.</text>
</comment>
<dbReference type="PANTHER" id="PTHR48012">
    <property type="entry name" value="STERILE20-LIKE KINASE, ISOFORM B-RELATED"/>
    <property type="match status" value="1"/>
</dbReference>
<gene>
    <name evidence="9" type="ORF">TKK_000257</name>
    <name evidence="8" type="ORF">TKK_011652</name>
</gene>
<protein>
    <recommendedName>
        <fullName evidence="2">non-specific serine/threonine protein kinase</fullName>
        <ecNumber evidence="2">2.7.11.1</ecNumber>
    </recommendedName>
</protein>
<dbReference type="PROSITE" id="PS50011">
    <property type="entry name" value="PROTEIN_KINASE_DOM"/>
    <property type="match status" value="1"/>
</dbReference>
<feature type="binding site" evidence="5">
    <location>
        <position position="337"/>
    </location>
    <ligand>
        <name>ATP</name>
        <dbReference type="ChEBI" id="CHEBI:30616"/>
    </ligand>
</feature>
<dbReference type="Gene3D" id="1.10.510.10">
    <property type="entry name" value="Transferase(Phosphotransferase) domain 1"/>
    <property type="match status" value="1"/>
</dbReference>
<dbReference type="Gene3D" id="3.30.200.20">
    <property type="entry name" value="Phosphorylase Kinase, domain 1"/>
    <property type="match status" value="1"/>
</dbReference>
<keyword evidence="4 5" id="KW-0067">ATP-binding</keyword>
<dbReference type="Proteomes" id="UP001627154">
    <property type="component" value="Unassembled WGS sequence"/>
</dbReference>
<evidence type="ECO:0000256" key="6">
    <source>
        <dbReference type="SAM" id="MobiDB-lite"/>
    </source>
</evidence>
<keyword evidence="3 5" id="KW-0547">Nucleotide-binding</keyword>
<evidence type="ECO:0000256" key="2">
    <source>
        <dbReference type="ARBA" id="ARBA00012513"/>
    </source>
</evidence>
<proteinExistence type="inferred from homology"/>
<dbReference type="InterPro" id="IPR011009">
    <property type="entry name" value="Kinase-like_dom_sf"/>
</dbReference>
<dbReference type="InterPro" id="IPR050629">
    <property type="entry name" value="STE20/SPS1-PAK"/>
</dbReference>
<dbReference type="InterPro" id="IPR008271">
    <property type="entry name" value="Ser/Thr_kinase_AS"/>
</dbReference>
<dbReference type="PROSITE" id="PS00107">
    <property type="entry name" value="PROTEIN_KINASE_ATP"/>
    <property type="match status" value="1"/>
</dbReference>
<evidence type="ECO:0000313" key="8">
    <source>
        <dbReference type="EMBL" id="KAL3393976.1"/>
    </source>
</evidence>
<feature type="region of interest" description="Disordered" evidence="6">
    <location>
        <begin position="103"/>
        <end position="122"/>
    </location>
</feature>
<name>A0ABD2WLL8_9HYME</name>
<evidence type="ECO:0000313" key="9">
    <source>
        <dbReference type="EMBL" id="KAL3407572.1"/>
    </source>
</evidence>
<comment type="caution">
    <text evidence="8">The sequence shown here is derived from an EMBL/GenBank/DDBJ whole genome shotgun (WGS) entry which is preliminary data.</text>
</comment>
<evidence type="ECO:0000256" key="3">
    <source>
        <dbReference type="ARBA" id="ARBA00022741"/>
    </source>
</evidence>
<organism evidence="8 10">
    <name type="scientific">Trichogramma kaykai</name>
    <dbReference type="NCBI Taxonomy" id="54128"/>
    <lineage>
        <taxon>Eukaryota</taxon>
        <taxon>Metazoa</taxon>
        <taxon>Ecdysozoa</taxon>
        <taxon>Arthropoda</taxon>
        <taxon>Hexapoda</taxon>
        <taxon>Insecta</taxon>
        <taxon>Pterygota</taxon>
        <taxon>Neoptera</taxon>
        <taxon>Endopterygota</taxon>
        <taxon>Hymenoptera</taxon>
        <taxon>Apocrita</taxon>
        <taxon>Proctotrupomorpha</taxon>
        <taxon>Chalcidoidea</taxon>
        <taxon>Trichogrammatidae</taxon>
        <taxon>Trichogramma</taxon>
    </lineage>
</organism>
<evidence type="ECO:0000313" key="10">
    <source>
        <dbReference type="Proteomes" id="UP001627154"/>
    </source>
</evidence>
<dbReference type="GO" id="GO:0005524">
    <property type="term" value="F:ATP binding"/>
    <property type="evidence" value="ECO:0007669"/>
    <property type="project" value="UniProtKB-UniRule"/>
</dbReference>
<evidence type="ECO:0000256" key="1">
    <source>
        <dbReference type="ARBA" id="ARBA00008874"/>
    </source>
</evidence>
<dbReference type="EMBL" id="JBJJXI010000094">
    <property type="protein sequence ID" value="KAL3393976.1"/>
    <property type="molecule type" value="Genomic_DNA"/>
</dbReference>
<dbReference type="InterPro" id="IPR000719">
    <property type="entry name" value="Prot_kinase_dom"/>
</dbReference>
<sequence length="577" mass="66249">MVKRDIQIKDEQSSRYFVIDNDILSLSALKAYYPEISGLTYMKNDKLFCVLLEGDNFHFVPDIDTYKVYSKKGQVDTPATLSQFQKEKFQSVMNCIYNQQSELPKDNEKRKKISEKKTPQSPAQNNLVQIQIIWHHRDVDKKNFYKMPGSNKYIEVYKSVNYSVAHITSLCIEAHKNEVNSNYFEKGLVKIGRKNFEVIEDFGDGGFWKFWKLACGIAHRPISLYLYTYMPNAAEAAKENSSLSSNQFPTCQSLFKTPLISAKKPSKVSEKKVECDFKEPVAKRMKSKPLEKMEDLQLDVATKVPIQDLKISETILGKGAFGEVRRGLWCESDVAVKTMDIMEEEPENIIKEVAIMSRIKHKNIVCLMGYSINNSEFHIIMDFINGFTLKDLIFKESIKAKLPINVMDKTKITYQLFLGMTFLHGFPNKILHRDLKPANIMITKKKIVKICDLGVSTIKELSSQLVTTQGRIRCVGTPMYMAPEVLMQNHEATEFSDIWSLGCTIIELFSEKHIWKIDNVTSLKKILTNQCKPDCSCVPELFSKQISACFNYDFSARPKAKDILKLFKESEIELESD</sequence>
<dbReference type="PROSITE" id="PS00108">
    <property type="entry name" value="PROTEIN_KINASE_ST"/>
    <property type="match status" value="1"/>
</dbReference>
<dbReference type="SUPFAM" id="SSF56112">
    <property type="entry name" value="Protein kinase-like (PK-like)"/>
    <property type="match status" value="1"/>
</dbReference>
<evidence type="ECO:0000256" key="5">
    <source>
        <dbReference type="PROSITE-ProRule" id="PRU10141"/>
    </source>
</evidence>
<dbReference type="InterPro" id="IPR017441">
    <property type="entry name" value="Protein_kinase_ATP_BS"/>
</dbReference>
<reference evidence="8 10" key="1">
    <citation type="journal article" date="2024" name="bioRxiv">
        <title>A reference genome for Trichogramma kaykai: A tiny desert-dwelling parasitoid wasp with competing sex-ratio distorters.</title>
        <authorList>
            <person name="Culotta J."/>
            <person name="Lindsey A.R."/>
        </authorList>
    </citation>
    <scope>NUCLEOTIDE SEQUENCE [LARGE SCALE GENOMIC DNA]</scope>
    <source>
        <strain evidence="8 10">KSX58</strain>
    </source>
</reference>
<evidence type="ECO:0000256" key="4">
    <source>
        <dbReference type="ARBA" id="ARBA00022840"/>
    </source>
</evidence>
<dbReference type="EC" id="2.7.11.1" evidence="2"/>
<feature type="domain" description="Protein kinase" evidence="7">
    <location>
        <begin position="310"/>
        <end position="572"/>
    </location>
</feature>
<evidence type="ECO:0000259" key="7">
    <source>
        <dbReference type="PROSITE" id="PS50011"/>
    </source>
</evidence>